<sequence length="963" mass="107656">MSVPNAQEFINHKECFSKPKKKLVQTRIVFDPVFGFSAPARLVTRRPVPNATSIAHTPFFSTADPSLTCLFRLPFEIRLQILRYLLLSDYDFVHQVCVTTQRLVFYKDNRPYHLSFFGQEVSPEILRCSRACEEEGARILYGENRFKVADCRAVGKGQTVNSWPLPLRHARLISRLRLGIYSQEDESKAALTRQPYLFPQLRHLTLHVRLTCRQFENLLDVYSHVFRQLKTFDLCITIDEGEFGNLVEEICYGGEGNIVWMQEEEFEEIMCISYKAALIKHSWFNKKDIEWDVENVSHVSWAESHPTPSLRNSSHNTGSLKWCGRRKMTVVQSQGRSGAPSSRLSAEIDRASDETSPLLASQGVRPATSALADAEDGMEPVGAEKPIPKLQIFLLCYARLVEPMAFFSIFPYVNQMAQKNGHLPDADVGFYSGLIESLFSLTQAVFMLPWGRAADHVGRKPVLVFSLFGVTVATGIFGMARTIWQMILFRCAAGVFAGTIVTIRTMLAEHSTPKTQARVFSWFAFSGNLGMFIGPLLGGALADPAQQYPSLFGNVKFFHDYPYALASFVIAIVGATAAAACTLFVTETLQREESGFSRVEQAASGAVAAGGGEKSTWQIVKSPGVGMVLYVYGHVMLLAFAYTAIVPLFWFTPVALGGYGFTYLQISLMMGVNGAAQAIWLLLIFPPLQHRLGTNGVMRACALAYPLIFILSPLGNAILRVGTKEMDTFFWIFAPTALAICCGVSMSFTAIQLALNDITPSPQVLGTLNALALTGYALIRPTNPPSPFQVPSRHEYRDAKKVIYLEPPTNGSKTVRTRVTRVIPPPRLPSPPPPPPPEIIEVPPPPPPIMLPPPPPPEPDIIDVIAVDVAPRRKRSKSRKSRSHSRETRERDREVIIEREKIVPVPVPVRTQPEFETFRYVDAPRRWSPPALPAPPPRRESPDIERQRIIIEDHRRSRGYEYR</sequence>
<name>A0A507B2F7_9PEZI</name>
<feature type="transmembrane region" description="Helical" evidence="7">
    <location>
        <begin position="561"/>
        <end position="585"/>
    </location>
</feature>
<feature type="compositionally biased region" description="Basic and acidic residues" evidence="6">
    <location>
        <begin position="937"/>
        <end position="963"/>
    </location>
</feature>
<evidence type="ECO:0000256" key="5">
    <source>
        <dbReference type="ARBA" id="ARBA00023136"/>
    </source>
</evidence>
<feature type="transmembrane region" description="Helical" evidence="7">
    <location>
        <begin position="663"/>
        <end position="685"/>
    </location>
</feature>
<dbReference type="RefSeq" id="XP_030998173.1">
    <property type="nucleotide sequence ID" value="XM_031138091.1"/>
</dbReference>
<keyword evidence="2" id="KW-0813">Transport</keyword>
<proteinExistence type="predicted"/>
<feature type="compositionally biased region" description="Basic and acidic residues" evidence="6">
    <location>
        <begin position="884"/>
        <end position="893"/>
    </location>
</feature>
<feature type="transmembrane region" description="Helical" evidence="7">
    <location>
        <begin position="629"/>
        <end position="651"/>
    </location>
</feature>
<feature type="compositionally biased region" description="Basic residues" evidence="6">
    <location>
        <begin position="872"/>
        <end position="883"/>
    </location>
</feature>
<comment type="subcellular location">
    <subcellularLocation>
        <location evidence="1">Membrane</location>
        <topology evidence="1">Multi-pass membrane protein</topology>
    </subcellularLocation>
</comment>
<feature type="transmembrane region" description="Helical" evidence="7">
    <location>
        <begin position="430"/>
        <end position="450"/>
    </location>
</feature>
<feature type="region of interest" description="Disordered" evidence="6">
    <location>
        <begin position="925"/>
        <end position="963"/>
    </location>
</feature>
<dbReference type="EMBL" id="SKBQ01000017">
    <property type="protein sequence ID" value="TPX16462.1"/>
    <property type="molecule type" value="Genomic_DNA"/>
</dbReference>
<dbReference type="GeneID" id="41971203"/>
<dbReference type="GO" id="GO:0022857">
    <property type="term" value="F:transmembrane transporter activity"/>
    <property type="evidence" value="ECO:0007669"/>
    <property type="project" value="InterPro"/>
</dbReference>
<feature type="domain" description="Major facilitator superfamily (MFS) profile" evidence="8">
    <location>
        <begin position="391"/>
        <end position="963"/>
    </location>
</feature>
<feature type="transmembrane region" description="Helical" evidence="7">
    <location>
        <begin position="462"/>
        <end position="481"/>
    </location>
</feature>
<dbReference type="PANTHER" id="PTHR23504:SF3">
    <property type="entry name" value="MAJOR FACILITATOR SUPERFAMILY (MFS) PROFILE DOMAIN-CONTAINING PROTEIN"/>
    <property type="match status" value="1"/>
</dbReference>
<reference evidence="9 10" key="1">
    <citation type="submission" date="2019-06" db="EMBL/GenBank/DDBJ databases">
        <title>Draft genome sequence of the filamentous fungus Phialemoniopsis curvata isolated from diesel fuel.</title>
        <authorList>
            <person name="Varaljay V.A."/>
            <person name="Lyon W.J."/>
            <person name="Crouch A.L."/>
            <person name="Drake C.E."/>
            <person name="Hollomon J.M."/>
            <person name="Nadeau L.J."/>
            <person name="Nunn H.S."/>
            <person name="Stevenson B.S."/>
            <person name="Bojanowski C.L."/>
            <person name="Crookes-Goodson W.J."/>
        </authorList>
    </citation>
    <scope>NUCLEOTIDE SEQUENCE [LARGE SCALE GENOMIC DNA]</scope>
    <source>
        <strain evidence="9 10">D216</strain>
    </source>
</reference>
<dbReference type="InterPro" id="IPR011701">
    <property type="entry name" value="MFS"/>
</dbReference>
<evidence type="ECO:0000256" key="4">
    <source>
        <dbReference type="ARBA" id="ARBA00022989"/>
    </source>
</evidence>
<dbReference type="PRINTS" id="PR01035">
    <property type="entry name" value="TCRTETA"/>
</dbReference>
<dbReference type="SUPFAM" id="SSF103473">
    <property type="entry name" value="MFS general substrate transporter"/>
    <property type="match status" value="1"/>
</dbReference>
<dbReference type="PROSITE" id="PS50850">
    <property type="entry name" value="MFS"/>
    <property type="match status" value="1"/>
</dbReference>
<dbReference type="GO" id="GO:0016020">
    <property type="term" value="C:membrane"/>
    <property type="evidence" value="ECO:0007669"/>
    <property type="project" value="UniProtKB-SubCell"/>
</dbReference>
<evidence type="ECO:0000256" key="6">
    <source>
        <dbReference type="SAM" id="MobiDB-lite"/>
    </source>
</evidence>
<keyword evidence="5 7" id="KW-0472">Membrane</keyword>
<dbReference type="InterPro" id="IPR036259">
    <property type="entry name" value="MFS_trans_sf"/>
</dbReference>
<gene>
    <name evidence="9" type="ORF">E0L32_003756</name>
</gene>
<evidence type="ECO:0000313" key="9">
    <source>
        <dbReference type="EMBL" id="TPX16462.1"/>
    </source>
</evidence>
<feature type="region of interest" description="Disordered" evidence="6">
    <location>
        <begin position="807"/>
        <end position="893"/>
    </location>
</feature>
<evidence type="ECO:0000256" key="7">
    <source>
        <dbReference type="SAM" id="Phobius"/>
    </source>
</evidence>
<feature type="transmembrane region" description="Helical" evidence="7">
    <location>
        <begin position="487"/>
        <end position="507"/>
    </location>
</feature>
<evidence type="ECO:0000256" key="1">
    <source>
        <dbReference type="ARBA" id="ARBA00004141"/>
    </source>
</evidence>
<dbReference type="InParanoid" id="A0A507B2F7"/>
<feature type="transmembrane region" description="Helical" evidence="7">
    <location>
        <begin position="730"/>
        <end position="755"/>
    </location>
</feature>
<feature type="compositionally biased region" description="Pro residues" evidence="6">
    <location>
        <begin position="823"/>
        <end position="859"/>
    </location>
</feature>
<dbReference type="Gene3D" id="1.20.1250.20">
    <property type="entry name" value="MFS general substrate transporter like domains"/>
    <property type="match status" value="1"/>
</dbReference>
<dbReference type="CDD" id="cd17330">
    <property type="entry name" value="MFS_SLC46_TetA_like"/>
    <property type="match status" value="1"/>
</dbReference>
<keyword evidence="4 7" id="KW-1133">Transmembrane helix</keyword>
<comment type="caution">
    <text evidence="9">The sequence shown here is derived from an EMBL/GenBank/DDBJ whole genome shotgun (WGS) entry which is preliminary data.</text>
</comment>
<keyword evidence="10" id="KW-1185">Reference proteome</keyword>
<feature type="transmembrane region" description="Helical" evidence="7">
    <location>
        <begin position="697"/>
        <end position="718"/>
    </location>
</feature>
<evidence type="ECO:0000313" key="10">
    <source>
        <dbReference type="Proteomes" id="UP000319257"/>
    </source>
</evidence>
<feature type="transmembrane region" description="Helical" evidence="7">
    <location>
        <begin position="519"/>
        <end position="541"/>
    </location>
</feature>
<dbReference type="InterPro" id="IPR020846">
    <property type="entry name" value="MFS_dom"/>
</dbReference>
<accession>A0A507B2F7</accession>
<dbReference type="AlphaFoldDB" id="A0A507B2F7"/>
<protein>
    <recommendedName>
        <fullName evidence="8">Major facilitator superfamily (MFS) profile domain-containing protein</fullName>
    </recommendedName>
</protein>
<organism evidence="9 10">
    <name type="scientific">Thyridium curvatum</name>
    <dbReference type="NCBI Taxonomy" id="1093900"/>
    <lineage>
        <taxon>Eukaryota</taxon>
        <taxon>Fungi</taxon>
        <taxon>Dikarya</taxon>
        <taxon>Ascomycota</taxon>
        <taxon>Pezizomycotina</taxon>
        <taxon>Sordariomycetes</taxon>
        <taxon>Sordariomycetidae</taxon>
        <taxon>Thyridiales</taxon>
        <taxon>Thyridiaceae</taxon>
        <taxon>Thyridium</taxon>
    </lineage>
</organism>
<dbReference type="Pfam" id="PF07690">
    <property type="entry name" value="MFS_1"/>
    <property type="match status" value="1"/>
</dbReference>
<dbReference type="OrthoDB" id="419616at2759"/>
<evidence type="ECO:0000259" key="8">
    <source>
        <dbReference type="PROSITE" id="PS50850"/>
    </source>
</evidence>
<dbReference type="InterPro" id="IPR001958">
    <property type="entry name" value="Tet-R_TetA/multi-R_MdtG-like"/>
</dbReference>
<evidence type="ECO:0000256" key="3">
    <source>
        <dbReference type="ARBA" id="ARBA00022692"/>
    </source>
</evidence>
<dbReference type="PANTHER" id="PTHR23504">
    <property type="entry name" value="MAJOR FACILITATOR SUPERFAMILY DOMAIN-CONTAINING PROTEIN 10"/>
    <property type="match status" value="1"/>
</dbReference>
<dbReference type="Proteomes" id="UP000319257">
    <property type="component" value="Unassembled WGS sequence"/>
</dbReference>
<evidence type="ECO:0000256" key="2">
    <source>
        <dbReference type="ARBA" id="ARBA00022448"/>
    </source>
</evidence>
<keyword evidence="3 7" id="KW-0812">Transmembrane</keyword>